<protein>
    <submittedName>
        <fullName evidence="2">Chorismate-binding protein</fullName>
    </submittedName>
</protein>
<organism evidence="2 3">
    <name type="scientific">Jatrophihabitans telluris</name>
    <dbReference type="NCBI Taxonomy" id="2038343"/>
    <lineage>
        <taxon>Bacteria</taxon>
        <taxon>Bacillati</taxon>
        <taxon>Actinomycetota</taxon>
        <taxon>Actinomycetes</taxon>
        <taxon>Jatrophihabitantales</taxon>
        <taxon>Jatrophihabitantaceae</taxon>
        <taxon>Jatrophihabitans</taxon>
    </lineage>
</organism>
<dbReference type="SUPFAM" id="SSF56752">
    <property type="entry name" value="D-aminoacid aminotransferase-like PLP-dependent enzymes"/>
    <property type="match status" value="1"/>
</dbReference>
<dbReference type="Gene3D" id="3.20.10.10">
    <property type="entry name" value="D-amino Acid Aminotransferase, subunit A, domain 2"/>
    <property type="match status" value="1"/>
</dbReference>
<evidence type="ECO:0000313" key="3">
    <source>
        <dbReference type="Proteomes" id="UP001056336"/>
    </source>
</evidence>
<dbReference type="InterPro" id="IPR043131">
    <property type="entry name" value="BCAT-like_N"/>
</dbReference>
<gene>
    <name evidence="2" type="ORF">M6D93_03755</name>
</gene>
<proteinExistence type="predicted"/>
<dbReference type="PRINTS" id="PR00095">
    <property type="entry name" value="ANTSNTHASEI"/>
</dbReference>
<dbReference type="Proteomes" id="UP001056336">
    <property type="component" value="Chromosome"/>
</dbReference>
<dbReference type="InterPro" id="IPR001544">
    <property type="entry name" value="Aminotrans_IV"/>
</dbReference>
<dbReference type="PANTHER" id="PTHR11236">
    <property type="entry name" value="AMINOBENZOATE/ANTHRANILATE SYNTHASE"/>
    <property type="match status" value="1"/>
</dbReference>
<name>A0ABY4R023_9ACTN</name>
<dbReference type="EMBL" id="CP097332">
    <property type="protein sequence ID" value="UQX89123.1"/>
    <property type="molecule type" value="Genomic_DNA"/>
</dbReference>
<dbReference type="InterPro" id="IPR036038">
    <property type="entry name" value="Aminotransferase-like"/>
</dbReference>
<dbReference type="Gene3D" id="3.30.470.10">
    <property type="match status" value="1"/>
</dbReference>
<evidence type="ECO:0000259" key="1">
    <source>
        <dbReference type="Pfam" id="PF00425"/>
    </source>
</evidence>
<dbReference type="SUPFAM" id="SSF56322">
    <property type="entry name" value="ADC synthase"/>
    <property type="match status" value="1"/>
</dbReference>
<dbReference type="InterPro" id="IPR043132">
    <property type="entry name" value="BCAT-like_C"/>
</dbReference>
<dbReference type="Pfam" id="PF00425">
    <property type="entry name" value="Chorismate_bind"/>
    <property type="match status" value="1"/>
</dbReference>
<feature type="domain" description="Chorismate-utilising enzyme C-terminal" evidence="1">
    <location>
        <begin position="170"/>
        <end position="427"/>
    </location>
</feature>
<keyword evidence="3" id="KW-1185">Reference proteome</keyword>
<dbReference type="Gene3D" id="3.60.120.10">
    <property type="entry name" value="Anthranilate synthase"/>
    <property type="match status" value="1"/>
</dbReference>
<dbReference type="InterPro" id="IPR015890">
    <property type="entry name" value="Chorismate_C"/>
</dbReference>
<sequence>MADERGASGPALSAGLAQVLGLAKALSASTQADTSELALLTGRWPAGRAILAWHPSGHVADPAAARGPGWIGVHRYSQGAVPEDRGPSGFTRFDRILRLGPATSVRAGGRPGAGQRAPEALTLWTRNPADADAVGRLVGALAEQAADGQVGPSASEVRITAVEGGAEYAHLAAVEHAIRAIRAGSLYQVNICTRLFGELAGSPFDLFAAGVTTLDPDYACFLQTEGGSVVSLSPELFLARDHTSSVDVVVSGPIKGTRRRGDTMDPTEPAAQELLASDKDRAENIMITDLVRNDLSRVARAGSVTVPTLLELRPAPGVWHLVSEVRAELDAGVTDADLIGAAFPPGSVTGAPKSAAVRLIDQLEDRERGAFTGALGYLGIEAGTALNVAIRTFEFASPGGGRFALGVGGGITASSVPTLEWRECLVKAAPLLALGGYRLDVPTSEIPAGVNPDEGVFDTLLAVDGVPMAAADHLARLAESSEEVFGRRLPSETADRVRRAAAATTGRQRIRLSVRADVAEPSITLTPAAPPPDEVRLRLITGRSGAWRHKWNDRRYLAALERQCAPSWPAFLNADNALLETSRSNLAAVTGGPDAAKGYPNWTLRTPVASERILPGITRLRLLDVAGDLGWRIEFGDLALDELRDARLVLSLSSTGLLPVSGLDGADAVDFGLDRELLAELRDLLGL</sequence>
<dbReference type="PANTHER" id="PTHR11236:SF50">
    <property type="entry name" value="AMINODEOXYCHORISMATE SYNTHASE COMPONENT 1"/>
    <property type="match status" value="1"/>
</dbReference>
<dbReference type="Pfam" id="PF01063">
    <property type="entry name" value="Aminotran_4"/>
    <property type="match status" value="1"/>
</dbReference>
<dbReference type="RefSeq" id="WP_249773019.1">
    <property type="nucleotide sequence ID" value="NZ_CP097332.1"/>
</dbReference>
<evidence type="ECO:0000313" key="2">
    <source>
        <dbReference type="EMBL" id="UQX89123.1"/>
    </source>
</evidence>
<dbReference type="InterPro" id="IPR005801">
    <property type="entry name" value="ADC_synthase"/>
</dbReference>
<reference evidence="2" key="1">
    <citation type="journal article" date="2018" name="Int. J. Syst. Evol. Microbiol.">
        <title>Jatrophihabitans telluris sp. nov., isolated from sediment soil of lava forest wetlands and the emended description of the genus Jatrophihabitans.</title>
        <authorList>
            <person name="Lee K.C."/>
            <person name="Suh M.K."/>
            <person name="Eom M.K."/>
            <person name="Kim K.K."/>
            <person name="Kim J.S."/>
            <person name="Kim D.S."/>
            <person name="Ko S.H."/>
            <person name="Shin Y.K."/>
            <person name="Lee J.S."/>
        </authorList>
    </citation>
    <scope>NUCLEOTIDE SEQUENCE</scope>
    <source>
        <strain evidence="2">N237</strain>
    </source>
</reference>
<dbReference type="InterPro" id="IPR019999">
    <property type="entry name" value="Anth_synth_I-like"/>
</dbReference>
<reference evidence="2" key="2">
    <citation type="submission" date="2022-05" db="EMBL/GenBank/DDBJ databases">
        <authorList>
            <person name="Kim J.-S."/>
            <person name="Lee K."/>
            <person name="Suh M."/>
            <person name="Eom M."/>
            <person name="Kim J.-S."/>
            <person name="Kim D.-S."/>
            <person name="Ko S.-H."/>
            <person name="Shin Y."/>
            <person name="Lee J.-S."/>
        </authorList>
    </citation>
    <scope>NUCLEOTIDE SEQUENCE</scope>
    <source>
        <strain evidence="2">N237</strain>
    </source>
</reference>
<accession>A0ABY4R023</accession>